<proteinExistence type="predicted"/>
<evidence type="ECO:0000313" key="2">
    <source>
        <dbReference type="Proteomes" id="UP000316925"/>
    </source>
</evidence>
<dbReference type="InterPro" id="IPR007523">
    <property type="entry name" value="NDUFAF3/AAMDC"/>
</dbReference>
<evidence type="ECO:0008006" key="3">
    <source>
        <dbReference type="Google" id="ProtNLM"/>
    </source>
</evidence>
<comment type="caution">
    <text evidence="1">The sequence shown here is derived from an EMBL/GenBank/DDBJ whole genome shotgun (WGS) entry which is preliminary data.</text>
</comment>
<feature type="non-terminal residue" evidence="1">
    <location>
        <position position="112"/>
    </location>
</feature>
<sequence length="112" mass="12757">MIDSYQFGHIVIDGKRHTSDVIIYPDKIDPHWWRKEGHLLLPQDLKEVVKRNPEVLVIGTGDPGLMKVPATTQQWVQSRGVEIRVKPTQSACQVYNQLCKTKKTIAALHLTC</sequence>
<evidence type="ECO:0000313" key="1">
    <source>
        <dbReference type="EMBL" id="TET93386.1"/>
    </source>
</evidence>
<dbReference type="EMBL" id="SOIJ01000112">
    <property type="protein sequence ID" value="TET93386.1"/>
    <property type="molecule type" value="Genomic_DNA"/>
</dbReference>
<dbReference type="Pfam" id="PF04430">
    <property type="entry name" value="DUF498"/>
    <property type="match status" value="1"/>
</dbReference>
<dbReference type="PANTHER" id="PTHR15811">
    <property type="entry name" value="MTH938 DOMAIN-CONTAINING PROTEIN"/>
    <property type="match status" value="1"/>
</dbReference>
<reference evidence="1 2" key="1">
    <citation type="submission" date="2019-03" db="EMBL/GenBank/DDBJ databases">
        <title>Metabolic potential of uncultured bacteria and archaea associated with petroleum seepage in deep-sea sediments.</title>
        <authorList>
            <person name="Dong X."/>
            <person name="Hubert C."/>
        </authorList>
    </citation>
    <scope>NUCLEOTIDE SEQUENCE [LARGE SCALE GENOMIC DNA]</scope>
    <source>
        <strain evidence="1">E29_bin28</strain>
    </source>
</reference>
<dbReference type="InterPro" id="IPR036748">
    <property type="entry name" value="MTH938-like_sf"/>
</dbReference>
<dbReference type="SUPFAM" id="SSF64076">
    <property type="entry name" value="MTH938-like"/>
    <property type="match status" value="1"/>
</dbReference>
<accession>A0A523YPE2</accession>
<name>A0A523YPE2_UNCAE</name>
<protein>
    <recommendedName>
        <fullName evidence="3">Mth938-like domain-containing protein</fullName>
    </recommendedName>
</protein>
<dbReference type="GO" id="GO:0005737">
    <property type="term" value="C:cytoplasm"/>
    <property type="evidence" value="ECO:0007669"/>
    <property type="project" value="TreeGrafter"/>
</dbReference>
<dbReference type="Proteomes" id="UP000316925">
    <property type="component" value="Unassembled WGS sequence"/>
</dbReference>
<dbReference type="AlphaFoldDB" id="A0A523YPE2"/>
<dbReference type="PANTHER" id="PTHR15811:SF5">
    <property type="entry name" value="MTH938 DOMAIN-CONTAINING PROTEIN"/>
    <property type="match status" value="1"/>
</dbReference>
<dbReference type="Gene3D" id="3.40.1230.10">
    <property type="entry name" value="MTH938-like"/>
    <property type="match status" value="1"/>
</dbReference>
<organism evidence="1 2">
    <name type="scientific">Aerophobetes bacterium</name>
    <dbReference type="NCBI Taxonomy" id="2030807"/>
    <lineage>
        <taxon>Bacteria</taxon>
        <taxon>Candidatus Aerophobota</taxon>
    </lineage>
</organism>
<gene>
    <name evidence="1" type="ORF">E3J33_01930</name>
</gene>